<protein>
    <submittedName>
        <fullName evidence="1">Uncharacterized protein</fullName>
    </submittedName>
</protein>
<organism evidence="1 2">
    <name type="scientific">Trifolium medium</name>
    <dbReference type="NCBI Taxonomy" id="97028"/>
    <lineage>
        <taxon>Eukaryota</taxon>
        <taxon>Viridiplantae</taxon>
        <taxon>Streptophyta</taxon>
        <taxon>Embryophyta</taxon>
        <taxon>Tracheophyta</taxon>
        <taxon>Spermatophyta</taxon>
        <taxon>Magnoliopsida</taxon>
        <taxon>eudicotyledons</taxon>
        <taxon>Gunneridae</taxon>
        <taxon>Pentapetalae</taxon>
        <taxon>rosids</taxon>
        <taxon>fabids</taxon>
        <taxon>Fabales</taxon>
        <taxon>Fabaceae</taxon>
        <taxon>Papilionoideae</taxon>
        <taxon>50 kb inversion clade</taxon>
        <taxon>NPAAA clade</taxon>
        <taxon>Hologalegina</taxon>
        <taxon>IRL clade</taxon>
        <taxon>Trifolieae</taxon>
        <taxon>Trifolium</taxon>
    </lineage>
</organism>
<reference evidence="1 2" key="1">
    <citation type="journal article" date="2018" name="Front. Plant Sci.">
        <title>Red Clover (Trifolium pratense) and Zigzag Clover (T. medium) - A Picture of Genomic Similarities and Differences.</title>
        <authorList>
            <person name="Dluhosova J."/>
            <person name="Istvanek J."/>
            <person name="Nedelnik J."/>
            <person name="Repkova J."/>
        </authorList>
    </citation>
    <scope>NUCLEOTIDE SEQUENCE [LARGE SCALE GENOMIC DNA]</scope>
    <source>
        <strain evidence="2">cv. 10/8</strain>
        <tissue evidence="1">Leaf</tissue>
    </source>
</reference>
<dbReference type="AlphaFoldDB" id="A0A392PRA3"/>
<name>A0A392PRA3_9FABA</name>
<accession>A0A392PRA3</accession>
<keyword evidence="2" id="KW-1185">Reference proteome</keyword>
<proteinExistence type="predicted"/>
<dbReference type="Proteomes" id="UP000265520">
    <property type="component" value="Unassembled WGS sequence"/>
</dbReference>
<evidence type="ECO:0000313" key="1">
    <source>
        <dbReference type="EMBL" id="MCI13980.1"/>
    </source>
</evidence>
<comment type="caution">
    <text evidence="1">The sequence shown here is derived from an EMBL/GenBank/DDBJ whole genome shotgun (WGS) entry which is preliminary data.</text>
</comment>
<sequence>IHDNVTLADQNHQLTQLNGRLNCGDARKVTDAEYCRPTVCSDGSIVFTNMKLQNDGNVRIVFFIFSQYSTKGPIELDTTVGEICSRYMFKLDPSEDL</sequence>
<dbReference type="EMBL" id="LXQA010090452">
    <property type="protein sequence ID" value="MCI13980.1"/>
    <property type="molecule type" value="Genomic_DNA"/>
</dbReference>
<feature type="non-terminal residue" evidence="1">
    <location>
        <position position="1"/>
    </location>
</feature>
<evidence type="ECO:0000313" key="2">
    <source>
        <dbReference type="Proteomes" id="UP000265520"/>
    </source>
</evidence>